<dbReference type="AlphaFoldDB" id="A0A0C1ZLA0"/>
<reference evidence="1 2" key="1">
    <citation type="submission" date="2014-12" db="EMBL/GenBank/DDBJ databases">
        <title>Genome assembly of Enhygromyxa salina DSM 15201.</title>
        <authorList>
            <person name="Sharma G."/>
            <person name="Subramanian S."/>
        </authorList>
    </citation>
    <scope>NUCLEOTIDE SEQUENCE [LARGE SCALE GENOMIC DNA]</scope>
    <source>
        <strain evidence="1 2">DSM 15201</strain>
    </source>
</reference>
<dbReference type="EMBL" id="JMCC02000321">
    <property type="protein sequence ID" value="KIG11503.1"/>
    <property type="molecule type" value="Genomic_DNA"/>
</dbReference>
<comment type="caution">
    <text evidence="1">The sequence shown here is derived from an EMBL/GenBank/DDBJ whole genome shotgun (WGS) entry which is preliminary data.</text>
</comment>
<accession>A0A0C1ZLA0</accession>
<protein>
    <submittedName>
        <fullName evidence="1">Uncharacterized protein</fullName>
    </submittedName>
</protein>
<dbReference type="Proteomes" id="UP000031599">
    <property type="component" value="Unassembled WGS sequence"/>
</dbReference>
<dbReference type="RefSeq" id="WP_276204435.1">
    <property type="nucleotide sequence ID" value="NZ_JMCC02000321.1"/>
</dbReference>
<gene>
    <name evidence="1" type="ORF">DB30_04154</name>
</gene>
<evidence type="ECO:0000313" key="2">
    <source>
        <dbReference type="Proteomes" id="UP000031599"/>
    </source>
</evidence>
<sequence>MCFDAALRILVLAAATGDAGLDRVGLDLKDHGWPGGGPPSR</sequence>
<proteinExistence type="predicted"/>
<organism evidence="1 2">
    <name type="scientific">Enhygromyxa salina</name>
    <dbReference type="NCBI Taxonomy" id="215803"/>
    <lineage>
        <taxon>Bacteria</taxon>
        <taxon>Pseudomonadati</taxon>
        <taxon>Myxococcota</taxon>
        <taxon>Polyangia</taxon>
        <taxon>Nannocystales</taxon>
        <taxon>Nannocystaceae</taxon>
        <taxon>Enhygromyxa</taxon>
    </lineage>
</organism>
<name>A0A0C1ZLA0_9BACT</name>
<evidence type="ECO:0000313" key="1">
    <source>
        <dbReference type="EMBL" id="KIG11503.1"/>
    </source>
</evidence>